<protein>
    <recommendedName>
        <fullName evidence="1">ITPR-interacting domain-containing protein</fullName>
    </recommendedName>
</protein>
<feature type="domain" description="ITPR-interacting" evidence="1">
    <location>
        <begin position="3"/>
        <end position="135"/>
    </location>
</feature>
<reference evidence="2" key="2">
    <citation type="submission" date="2025-09" db="UniProtKB">
        <authorList>
            <consortium name="Ensembl"/>
        </authorList>
    </citation>
    <scope>IDENTIFICATION</scope>
</reference>
<dbReference type="InterPro" id="IPR043444">
    <property type="entry name" value="TESPA1-like"/>
</dbReference>
<evidence type="ECO:0000313" key="3">
    <source>
        <dbReference type="Proteomes" id="UP000694388"/>
    </source>
</evidence>
<dbReference type="PANTHER" id="PTHR17469">
    <property type="entry name" value="SPERM SPECIFIC ANTIGEN 2-RELATED"/>
    <property type="match status" value="1"/>
</dbReference>
<organism evidence="2 3">
    <name type="scientific">Eptatretus burgeri</name>
    <name type="common">Inshore hagfish</name>
    <dbReference type="NCBI Taxonomy" id="7764"/>
    <lineage>
        <taxon>Eukaryota</taxon>
        <taxon>Metazoa</taxon>
        <taxon>Chordata</taxon>
        <taxon>Craniata</taxon>
        <taxon>Vertebrata</taxon>
        <taxon>Cyclostomata</taxon>
        <taxon>Myxini</taxon>
        <taxon>Myxiniformes</taxon>
        <taxon>Myxinidae</taxon>
        <taxon>Eptatretinae</taxon>
        <taxon>Eptatretus</taxon>
    </lineage>
</organism>
<name>A0A8C4X1L7_EPTBU</name>
<dbReference type="PANTHER" id="PTHR17469:SF15">
    <property type="entry name" value="ITPR-INTERACTING DOMAIN-CONTAINING PROTEIN"/>
    <property type="match status" value="1"/>
</dbReference>
<evidence type="ECO:0000259" key="1">
    <source>
        <dbReference type="SMART" id="SM01257"/>
    </source>
</evidence>
<keyword evidence="3" id="KW-1185">Reference proteome</keyword>
<proteinExistence type="predicted"/>
<dbReference type="Ensembl" id="ENSEBUT00000026634.1">
    <property type="protein sequence ID" value="ENSEBUP00000026058.1"/>
    <property type="gene ID" value="ENSEBUG00000016058.1"/>
</dbReference>
<dbReference type="InterPro" id="IPR029325">
    <property type="entry name" value="ITPR-bd"/>
</dbReference>
<dbReference type="GeneTree" id="ENSGT00940000158532"/>
<dbReference type="Proteomes" id="UP000694388">
    <property type="component" value="Unplaced"/>
</dbReference>
<evidence type="ECO:0000313" key="2">
    <source>
        <dbReference type="Ensembl" id="ENSEBUP00000026058.1"/>
    </source>
</evidence>
<dbReference type="SMART" id="SM01257">
    <property type="entry name" value="KRAP_IP3R_bind"/>
    <property type="match status" value="1"/>
</dbReference>
<reference evidence="2" key="1">
    <citation type="submission" date="2025-08" db="UniProtKB">
        <authorList>
            <consortium name="Ensembl"/>
        </authorList>
    </citation>
    <scope>IDENTIFICATION</scope>
</reference>
<accession>A0A8C4X1L7</accession>
<sequence length="166" mass="18966">YYGLLNSTSSYIYRNLHREDPEEVLYNLGFGHHEPHVGEKVPARFFTGHSTAQGIDFRLFLECQMQRLNYENSSLANRFRQVEVLVNVADAFSSLYSRVSGTPIQHIRKAATMVDCGHKTTDRPSREAEKGERQEYLPRGQELCLWSGAQVCQGRTLHDGRCPFGN</sequence>
<dbReference type="Pfam" id="PF14722">
    <property type="entry name" value="KRAP_IP3R_bind"/>
    <property type="match status" value="1"/>
</dbReference>
<dbReference type="GO" id="GO:0005102">
    <property type="term" value="F:signaling receptor binding"/>
    <property type="evidence" value="ECO:0007669"/>
    <property type="project" value="InterPro"/>
</dbReference>
<dbReference type="AlphaFoldDB" id="A0A8C4X1L7"/>